<name>A0A1M5YFG1_BUTFI</name>
<reference evidence="5" key="1">
    <citation type="submission" date="2016-11" db="EMBL/GenBank/DDBJ databases">
        <authorList>
            <person name="Varghese N."/>
            <person name="Submissions S."/>
        </authorList>
    </citation>
    <scope>NUCLEOTIDE SEQUENCE [LARGE SCALE GENOMIC DNA]</scope>
    <source>
        <strain evidence="5">DSM 3071</strain>
    </source>
</reference>
<feature type="domain" description="Helicase ATP-binding" evidence="2">
    <location>
        <begin position="295"/>
        <end position="457"/>
    </location>
</feature>
<dbReference type="SUPFAM" id="SSF52540">
    <property type="entry name" value="P-loop containing nucleoside triphosphate hydrolases"/>
    <property type="match status" value="2"/>
</dbReference>
<evidence type="ECO:0000259" key="3">
    <source>
        <dbReference type="PROSITE" id="PS51194"/>
    </source>
</evidence>
<proteinExistence type="predicted"/>
<dbReference type="PROSITE" id="PS51192">
    <property type="entry name" value="HELICASE_ATP_BIND_1"/>
    <property type="match status" value="1"/>
</dbReference>
<evidence type="ECO:0000313" key="5">
    <source>
        <dbReference type="Proteomes" id="UP000184278"/>
    </source>
</evidence>
<dbReference type="RefSeq" id="WP_073386677.1">
    <property type="nucleotide sequence ID" value="NZ_FQXK01000011.1"/>
</dbReference>
<dbReference type="Proteomes" id="UP000184278">
    <property type="component" value="Unassembled WGS sequence"/>
</dbReference>
<dbReference type="InterPro" id="IPR014001">
    <property type="entry name" value="Helicase_ATP-bd"/>
</dbReference>
<dbReference type="Gene3D" id="3.40.50.300">
    <property type="entry name" value="P-loop containing nucleotide triphosphate hydrolases"/>
    <property type="match status" value="1"/>
</dbReference>
<dbReference type="InterPro" id="IPR049730">
    <property type="entry name" value="SNF2/RAD54-like_C"/>
</dbReference>
<dbReference type="InterPro" id="IPR001650">
    <property type="entry name" value="Helicase_C-like"/>
</dbReference>
<dbReference type="PANTHER" id="PTHR10799">
    <property type="entry name" value="SNF2/RAD54 HELICASE FAMILY"/>
    <property type="match status" value="1"/>
</dbReference>
<dbReference type="SMART" id="SM00490">
    <property type="entry name" value="HELICc"/>
    <property type="match status" value="1"/>
</dbReference>
<dbReference type="InterPro" id="IPR027417">
    <property type="entry name" value="P-loop_NTPase"/>
</dbReference>
<dbReference type="GO" id="GO:0016787">
    <property type="term" value="F:hydrolase activity"/>
    <property type="evidence" value="ECO:0007669"/>
    <property type="project" value="UniProtKB-KW"/>
</dbReference>
<organism evidence="4 5">
    <name type="scientific">Butyrivibrio fibrisolvens DSM 3071</name>
    <dbReference type="NCBI Taxonomy" id="1121131"/>
    <lineage>
        <taxon>Bacteria</taxon>
        <taxon>Bacillati</taxon>
        <taxon>Bacillota</taxon>
        <taxon>Clostridia</taxon>
        <taxon>Lachnospirales</taxon>
        <taxon>Lachnospiraceae</taxon>
        <taxon>Butyrivibrio</taxon>
    </lineage>
</organism>
<gene>
    <name evidence="4" type="ORF">SAMN02745229_01444</name>
</gene>
<dbReference type="GO" id="GO:0005524">
    <property type="term" value="F:ATP binding"/>
    <property type="evidence" value="ECO:0007669"/>
    <property type="project" value="InterPro"/>
</dbReference>
<keyword evidence="5" id="KW-1185">Reference proteome</keyword>
<protein>
    <submittedName>
        <fullName evidence="4">SNF2 family N-terminal domain-containing protein</fullName>
    </submittedName>
</protein>
<dbReference type="SMART" id="SM00487">
    <property type="entry name" value="DEXDc"/>
    <property type="match status" value="1"/>
</dbReference>
<dbReference type="Pfam" id="PF00176">
    <property type="entry name" value="SNF2-rel_dom"/>
    <property type="match status" value="1"/>
</dbReference>
<dbReference type="PROSITE" id="PS51194">
    <property type="entry name" value="HELICASE_CTER"/>
    <property type="match status" value="1"/>
</dbReference>
<dbReference type="InterPro" id="IPR000330">
    <property type="entry name" value="SNF2_N"/>
</dbReference>
<dbReference type="GeneID" id="89508594"/>
<evidence type="ECO:0000259" key="2">
    <source>
        <dbReference type="PROSITE" id="PS51192"/>
    </source>
</evidence>
<evidence type="ECO:0000256" key="1">
    <source>
        <dbReference type="ARBA" id="ARBA00022801"/>
    </source>
</evidence>
<sequence>MDNINIYKPDFGLLNNNIRTMSTIDRRLCAIEQEDAVARNSINAAAVALKVKLAKGGLASIPVSELANAKAGIRVAVLEKAGFTNLSQLEGRSEAALSMINGIGQAQASAIRQTIDMFARTMAETTSIRIDADSKDAENWNLVFELFKYMKKAPVYKDVAVMNARYHGHIEKALNDIKIRNSLRWLFSTNKTKASTVEGFETLLAVNNDNYPNRATVLINQYETLRLISLADAKREFLNNSAPFYALLDSLNVSSVKLSSVYKDLPSYLAQEIEEQELDTTLLNVSLRQYQTFGAKYALHQENALLGDEMGLGKTIMAIAAMASIAAKVPDAHFLVVCPASVLINWCREVEKHSKLKAHLLHASRGKIDILDWEKDGGVAVTNYESLDELAENISKDTVIEMMVVDEAHYIKNPEAKRTQYLVEVKAKAKRTLLMTGTPLENKVDEMCNLIGILRQDEIIKDVKKYAFMNQSDEFKTVIAPVYLRRVREDVLQELPEMEDKPQWCEMTAEDKAAYVNEVIEGSFMSMRRVSWLQDDIKHSAKAMRLLELCDMVRDDGRKVIVFSYFLDTLNKVCSLLGDRDVFKITGATSIAERQNIVDNFSQSKAGSVLVSQVLAGGTGLNIQAASVVIFCEPQIKPSLETQAISRVYRMGQVRNVLVYHLLCSDSIDEDMVRLLETKQNIFDEFANESEVADMAKNMADKEWINSVIERERQKYLPAVVVNVDQEVET</sequence>
<accession>A0A1M5YFG1</accession>
<dbReference type="OrthoDB" id="9760715at2"/>
<keyword evidence="1" id="KW-0378">Hydrolase</keyword>
<dbReference type="Gene3D" id="3.40.50.10810">
    <property type="entry name" value="Tandem AAA-ATPase domain"/>
    <property type="match status" value="1"/>
</dbReference>
<dbReference type="STRING" id="1121131.SAMN02745229_01444"/>
<feature type="domain" description="Helicase C-terminal" evidence="3">
    <location>
        <begin position="545"/>
        <end position="700"/>
    </location>
</feature>
<evidence type="ECO:0000313" key="4">
    <source>
        <dbReference type="EMBL" id="SHI10777.1"/>
    </source>
</evidence>
<dbReference type="EMBL" id="FQXK01000011">
    <property type="protein sequence ID" value="SHI10777.1"/>
    <property type="molecule type" value="Genomic_DNA"/>
</dbReference>
<dbReference type="InterPro" id="IPR038718">
    <property type="entry name" value="SNF2-like_sf"/>
</dbReference>
<dbReference type="CDD" id="cd18793">
    <property type="entry name" value="SF2_C_SNF"/>
    <property type="match status" value="1"/>
</dbReference>
<dbReference type="CDD" id="cd17919">
    <property type="entry name" value="DEXHc_Snf"/>
    <property type="match status" value="1"/>
</dbReference>
<dbReference type="AlphaFoldDB" id="A0A1M5YFG1"/>